<dbReference type="AlphaFoldDB" id="A0A2S0WCQ3"/>
<keyword evidence="2" id="KW-1185">Reference proteome</keyword>
<sequence length="88" mass="9223">MASGFVDRDELGRALRETGPEDIFHDPFIDPPAGAVGPAVVAWNQDDRRHLPAGRARAEGVAEGETGAFGAAARLLVRALAATVMENA</sequence>
<evidence type="ECO:0000313" key="2">
    <source>
        <dbReference type="Proteomes" id="UP000244754"/>
    </source>
</evidence>
<gene>
    <name evidence="1" type="ORF">C3E79_02730</name>
</gene>
<accession>A0A2S0WCQ3</accession>
<dbReference type="EMBL" id="CP026948">
    <property type="protein sequence ID" value="AWB83540.1"/>
    <property type="molecule type" value="Genomic_DNA"/>
</dbReference>
<organism evidence="1 2">
    <name type="scientific">Corynebacterium liangguodongii</name>
    <dbReference type="NCBI Taxonomy" id="2079535"/>
    <lineage>
        <taxon>Bacteria</taxon>
        <taxon>Bacillati</taxon>
        <taxon>Actinomycetota</taxon>
        <taxon>Actinomycetes</taxon>
        <taxon>Mycobacteriales</taxon>
        <taxon>Corynebacteriaceae</taxon>
        <taxon>Corynebacterium</taxon>
    </lineage>
</organism>
<reference evidence="2" key="1">
    <citation type="submission" date="2018-01" db="EMBL/GenBank/DDBJ databases">
        <authorList>
            <person name="Li J."/>
        </authorList>
    </citation>
    <scope>NUCLEOTIDE SEQUENCE [LARGE SCALE GENOMIC DNA]</scope>
    <source>
        <strain evidence="2">2184</strain>
    </source>
</reference>
<protein>
    <submittedName>
        <fullName evidence="1">Uncharacterized protein</fullName>
    </submittedName>
</protein>
<name>A0A2S0WCQ3_9CORY</name>
<dbReference type="KEGG" id="clia:C3E79_02730"/>
<dbReference type="Proteomes" id="UP000244754">
    <property type="component" value="Chromosome"/>
</dbReference>
<evidence type="ECO:0000313" key="1">
    <source>
        <dbReference type="EMBL" id="AWB83540.1"/>
    </source>
</evidence>
<proteinExistence type="predicted"/>